<feature type="compositionally biased region" description="Basic and acidic residues" evidence="1">
    <location>
        <begin position="37"/>
        <end position="54"/>
    </location>
</feature>
<dbReference type="OrthoDB" id="4122726at2759"/>
<dbReference type="HOGENOM" id="CLU_2096897_0_0_1"/>
<organism evidence="2 3">
    <name type="scientific">Exophiala sideris</name>
    <dbReference type="NCBI Taxonomy" id="1016849"/>
    <lineage>
        <taxon>Eukaryota</taxon>
        <taxon>Fungi</taxon>
        <taxon>Dikarya</taxon>
        <taxon>Ascomycota</taxon>
        <taxon>Pezizomycotina</taxon>
        <taxon>Eurotiomycetes</taxon>
        <taxon>Chaetothyriomycetidae</taxon>
        <taxon>Chaetothyriales</taxon>
        <taxon>Herpotrichiellaceae</taxon>
        <taxon>Exophiala</taxon>
    </lineage>
</organism>
<reference evidence="2 3" key="1">
    <citation type="submission" date="2015-01" db="EMBL/GenBank/DDBJ databases">
        <title>The Genome Sequence of Exophiala sideris CBS121828.</title>
        <authorList>
            <consortium name="The Broad Institute Genomics Platform"/>
            <person name="Cuomo C."/>
            <person name="de Hoog S."/>
            <person name="Gorbushina A."/>
            <person name="Stielow B."/>
            <person name="Teixiera M."/>
            <person name="Abouelleil A."/>
            <person name="Chapman S.B."/>
            <person name="Priest M."/>
            <person name="Young S.K."/>
            <person name="Wortman J."/>
            <person name="Nusbaum C."/>
            <person name="Birren B."/>
        </authorList>
    </citation>
    <scope>NUCLEOTIDE SEQUENCE [LARGE SCALE GENOMIC DNA]</scope>
    <source>
        <strain evidence="2 3">CBS 121828</strain>
    </source>
</reference>
<feature type="compositionally biased region" description="Basic residues" evidence="1">
    <location>
        <begin position="1"/>
        <end position="10"/>
    </location>
</feature>
<accession>A0A0D1YE88</accession>
<dbReference type="Proteomes" id="UP000053599">
    <property type="component" value="Unassembled WGS sequence"/>
</dbReference>
<sequence length="126" mass="14922">MKIHLERRHTVKADGIPGRRFNSDNRQQIAEIRQKKKEYESRRQERADNRQDGRIDEYQIQLYEAEALLDLQSKQLSKLAVVQNKEVDLDPEQKVAQRKEWDELIQPSEAILEDIHLEIFPGTSSR</sequence>
<proteinExistence type="predicted"/>
<dbReference type="EMBL" id="KN846952">
    <property type="protein sequence ID" value="KIV81282.1"/>
    <property type="molecule type" value="Genomic_DNA"/>
</dbReference>
<protein>
    <submittedName>
        <fullName evidence="2">Uncharacterized protein</fullName>
    </submittedName>
</protein>
<evidence type="ECO:0000313" key="2">
    <source>
        <dbReference type="EMBL" id="KIV81282.1"/>
    </source>
</evidence>
<dbReference type="AlphaFoldDB" id="A0A0D1YE88"/>
<evidence type="ECO:0000256" key="1">
    <source>
        <dbReference type="SAM" id="MobiDB-lite"/>
    </source>
</evidence>
<name>A0A0D1YE88_9EURO</name>
<evidence type="ECO:0000313" key="3">
    <source>
        <dbReference type="Proteomes" id="UP000053599"/>
    </source>
</evidence>
<feature type="region of interest" description="Disordered" evidence="1">
    <location>
        <begin position="1"/>
        <end position="54"/>
    </location>
</feature>
<gene>
    <name evidence="2" type="ORF">PV11_03479</name>
</gene>